<gene>
    <name evidence="2" type="ORF">GX50_03724</name>
</gene>
<evidence type="ECO:0000313" key="3">
    <source>
        <dbReference type="Proteomes" id="UP000226031"/>
    </source>
</evidence>
<reference evidence="2 3" key="1">
    <citation type="submission" date="2017-10" db="EMBL/GenBank/DDBJ databases">
        <title>Comparative genomics in systemic dimorphic fungi from Ajellomycetaceae.</title>
        <authorList>
            <person name="Munoz J.F."/>
            <person name="Mcewen J.G."/>
            <person name="Clay O.K."/>
            <person name="Cuomo C.A."/>
        </authorList>
    </citation>
    <scope>NUCLEOTIDE SEQUENCE [LARGE SCALE GENOMIC DNA]</scope>
    <source>
        <strain evidence="2 3">UAMH4076</strain>
    </source>
</reference>
<proteinExistence type="predicted"/>
<dbReference type="EMBL" id="PDND01000062">
    <property type="protein sequence ID" value="PGH33489.1"/>
    <property type="molecule type" value="Genomic_DNA"/>
</dbReference>
<sequence length="124" mass="14052">MFGRGRDHQQLRPVLNQPEKSPWRATTNIAKVRADKLHGCDIVPVAERRRRQIRGSWFTRGQPRKANWERAAASVKGAVLWRYHARMQSVASTTNPSPVAVRSHARCRLPLGWLAPPQSEAAAR</sequence>
<accession>A0A2B7ZJY9</accession>
<name>A0A2B7ZJY9_9EURO</name>
<evidence type="ECO:0000313" key="2">
    <source>
        <dbReference type="EMBL" id="PGH33489.1"/>
    </source>
</evidence>
<feature type="region of interest" description="Disordered" evidence="1">
    <location>
        <begin position="1"/>
        <end position="23"/>
    </location>
</feature>
<dbReference type="AlphaFoldDB" id="A0A2B7ZJY9"/>
<feature type="compositionally biased region" description="Basic and acidic residues" evidence="1">
    <location>
        <begin position="1"/>
        <end position="10"/>
    </location>
</feature>
<keyword evidence="3" id="KW-1185">Reference proteome</keyword>
<comment type="caution">
    <text evidence="2">The sequence shown here is derived from an EMBL/GenBank/DDBJ whole genome shotgun (WGS) entry which is preliminary data.</text>
</comment>
<protein>
    <submittedName>
        <fullName evidence="2">Uncharacterized protein</fullName>
    </submittedName>
</protein>
<dbReference type="Proteomes" id="UP000226031">
    <property type="component" value="Unassembled WGS sequence"/>
</dbReference>
<dbReference type="VEuPathDB" id="FungiDB:EMCG_07773"/>
<organism evidence="2 3">
    <name type="scientific">[Emmonsia] crescens</name>
    <dbReference type="NCBI Taxonomy" id="73230"/>
    <lineage>
        <taxon>Eukaryota</taxon>
        <taxon>Fungi</taxon>
        <taxon>Dikarya</taxon>
        <taxon>Ascomycota</taxon>
        <taxon>Pezizomycotina</taxon>
        <taxon>Eurotiomycetes</taxon>
        <taxon>Eurotiomycetidae</taxon>
        <taxon>Onygenales</taxon>
        <taxon>Ajellomycetaceae</taxon>
        <taxon>Emergomyces</taxon>
    </lineage>
</organism>
<evidence type="ECO:0000256" key="1">
    <source>
        <dbReference type="SAM" id="MobiDB-lite"/>
    </source>
</evidence>